<comment type="caution">
    <text evidence="1">The sequence shown here is derived from an EMBL/GenBank/DDBJ whole genome shotgun (WGS) entry which is preliminary data.</text>
</comment>
<name>A0ABC9SH67_LEPBO</name>
<dbReference type="EMBL" id="AHMS02000030">
    <property type="protein sequence ID" value="EMN17064.1"/>
    <property type="molecule type" value="Genomic_DNA"/>
</dbReference>
<sequence length="90" mass="10651">MRLKKPFLGSFQNDGIFSFFKKSNGIYFGLSKKEVIFNFLRKEKPFYFGNLKRMNLNANTIRTRRAPIEARRFSSQLDLLVKQKTKVLLL</sequence>
<proteinExistence type="predicted"/>
<dbReference type="Proteomes" id="UP000012166">
    <property type="component" value="Unassembled WGS sequence"/>
</dbReference>
<dbReference type="AlphaFoldDB" id="A0ABC9SH67"/>
<evidence type="ECO:0000313" key="1">
    <source>
        <dbReference type="EMBL" id="EMN17064.1"/>
    </source>
</evidence>
<evidence type="ECO:0000313" key="2">
    <source>
        <dbReference type="Proteomes" id="UP000012166"/>
    </source>
</evidence>
<gene>
    <name evidence="1" type="ORF">LEP1GSC056_1443</name>
</gene>
<accession>A0ABC9SH67</accession>
<protein>
    <submittedName>
        <fullName evidence="1">Uncharacterized protein</fullName>
    </submittedName>
</protein>
<organism evidence="1 2">
    <name type="scientific">Leptospira borgpetersenii str. Brem 328</name>
    <dbReference type="NCBI Taxonomy" id="1049780"/>
    <lineage>
        <taxon>Bacteria</taxon>
        <taxon>Pseudomonadati</taxon>
        <taxon>Spirochaetota</taxon>
        <taxon>Spirochaetia</taxon>
        <taxon>Leptospirales</taxon>
        <taxon>Leptospiraceae</taxon>
        <taxon>Leptospira</taxon>
    </lineage>
</organism>
<reference evidence="1 2" key="1">
    <citation type="submission" date="2013-01" db="EMBL/GenBank/DDBJ databases">
        <authorList>
            <person name="Harkins D.M."/>
            <person name="Durkin A.S."/>
            <person name="Brinkac L.M."/>
            <person name="Haft D.H."/>
            <person name="Selengut J.D."/>
            <person name="Sanka R."/>
            <person name="DePew J."/>
            <person name="Purushe J."/>
            <person name="Hartskeerl R.A."/>
            <person name="Ahmed A."/>
            <person name="van der Linden H."/>
            <person name="Goris M.G.A."/>
            <person name="Vinetz J.M."/>
            <person name="Sutton G.G."/>
            <person name="Nierman W.C."/>
            <person name="Fouts D.E."/>
        </authorList>
    </citation>
    <scope>NUCLEOTIDE SEQUENCE [LARGE SCALE GENOMIC DNA]</scope>
    <source>
        <strain evidence="1 2">Brem 328</strain>
    </source>
</reference>